<accession>A0A9Q1RNI7</accession>
<organism evidence="3 4">
    <name type="scientific">Anisodus acutangulus</name>
    <dbReference type="NCBI Taxonomy" id="402998"/>
    <lineage>
        <taxon>Eukaryota</taxon>
        <taxon>Viridiplantae</taxon>
        <taxon>Streptophyta</taxon>
        <taxon>Embryophyta</taxon>
        <taxon>Tracheophyta</taxon>
        <taxon>Spermatophyta</taxon>
        <taxon>Magnoliopsida</taxon>
        <taxon>eudicotyledons</taxon>
        <taxon>Gunneridae</taxon>
        <taxon>Pentapetalae</taxon>
        <taxon>asterids</taxon>
        <taxon>lamiids</taxon>
        <taxon>Solanales</taxon>
        <taxon>Solanaceae</taxon>
        <taxon>Solanoideae</taxon>
        <taxon>Hyoscyameae</taxon>
        <taxon>Anisodus</taxon>
    </lineage>
</organism>
<keyword evidence="4" id="KW-1185">Reference proteome</keyword>
<sequence length="277" mass="31291">MLLRPMATLDNILRHTTVFLSETLLQSDLHHRLFSVFSQSADQTPLNLAVETIENAASTTSNSFSLRLAEKILLSFSENTFSSFLLSLVYTLQRRPVDAALSLLDVFHTDPSIARLEIAPLVFQDLFLIPILQWYNHKRSRIISCSISLNSGYRGDDDESVQAISAATKSLSAMSGEQASELKDLEREYEEILDENCRVLLDISRRFCEPKVGTESEAGNEDMNKRMALLNTRQRKYLNEKQPILGESSCHPDPLMEDYDNMQSSGKNTPPKVLYVP</sequence>
<dbReference type="PANTHER" id="PTHR47446:SF2">
    <property type="entry name" value="RING-TYPE E3 UBIQUITIN TRANSFERASE"/>
    <property type="match status" value="1"/>
</dbReference>
<protein>
    <recommendedName>
        <fullName evidence="2">Putative E3 ubiquitin-protein ligase LIN N-terminal domain-containing protein</fullName>
    </recommendedName>
</protein>
<feature type="domain" description="Putative E3 ubiquitin-protein ligase LIN N-terminal" evidence="2">
    <location>
        <begin position="82"/>
        <end position="197"/>
    </location>
</feature>
<name>A0A9Q1RNI7_9SOLA</name>
<dbReference type="OrthoDB" id="1738307at2759"/>
<evidence type="ECO:0000259" key="2">
    <source>
        <dbReference type="Pfam" id="PF23568"/>
    </source>
</evidence>
<evidence type="ECO:0000313" key="3">
    <source>
        <dbReference type="EMBL" id="KAJ8568873.1"/>
    </source>
</evidence>
<dbReference type="InterPro" id="IPR052858">
    <property type="entry name" value="E3_ubiquitin-ligase_LIN"/>
</dbReference>
<proteinExistence type="predicted"/>
<gene>
    <name evidence="3" type="ORF">K7X08_032570</name>
</gene>
<comment type="caution">
    <text evidence="3">The sequence shown here is derived from an EMBL/GenBank/DDBJ whole genome shotgun (WGS) entry which is preliminary data.</text>
</comment>
<feature type="region of interest" description="Disordered" evidence="1">
    <location>
        <begin position="240"/>
        <end position="277"/>
    </location>
</feature>
<evidence type="ECO:0000313" key="4">
    <source>
        <dbReference type="Proteomes" id="UP001152561"/>
    </source>
</evidence>
<reference evidence="4" key="1">
    <citation type="journal article" date="2023" name="Proc. Natl. Acad. Sci. U.S.A.">
        <title>Genomic and structural basis for evolution of tropane alkaloid biosynthesis.</title>
        <authorList>
            <person name="Wanga Y.-J."/>
            <person name="Taina T."/>
            <person name="Yua J.-Y."/>
            <person name="Lia J."/>
            <person name="Xua B."/>
            <person name="Chenc J."/>
            <person name="D'Auriad J.C."/>
            <person name="Huanga J.-P."/>
            <person name="Huanga S.-X."/>
        </authorList>
    </citation>
    <scope>NUCLEOTIDE SEQUENCE [LARGE SCALE GENOMIC DNA]</scope>
    <source>
        <strain evidence="4">cv. KIB-2019</strain>
    </source>
</reference>
<dbReference type="PANTHER" id="PTHR47446">
    <property type="entry name" value="RING-TYPE E3 UBIQUITIN TRANSFERASE"/>
    <property type="match status" value="1"/>
</dbReference>
<dbReference type="AlphaFoldDB" id="A0A9Q1RNI7"/>
<evidence type="ECO:0000256" key="1">
    <source>
        <dbReference type="SAM" id="MobiDB-lite"/>
    </source>
</evidence>
<dbReference type="Proteomes" id="UP001152561">
    <property type="component" value="Unassembled WGS sequence"/>
</dbReference>
<dbReference type="EMBL" id="JAJAGQ010000003">
    <property type="protein sequence ID" value="KAJ8568873.1"/>
    <property type="molecule type" value="Genomic_DNA"/>
</dbReference>
<dbReference type="InterPro" id="IPR056512">
    <property type="entry name" value="LIN_N"/>
</dbReference>
<dbReference type="Pfam" id="PF23568">
    <property type="entry name" value="ARM_LIN"/>
    <property type="match status" value="1"/>
</dbReference>